<gene>
    <name evidence="1" type="ORF">RRF57_002202</name>
</gene>
<dbReference type="Gene3D" id="3.90.380.10">
    <property type="entry name" value="Naphthalene 1,2-dioxygenase Alpha Subunit, Chain A, domain 1"/>
    <property type="match status" value="1"/>
</dbReference>
<keyword evidence="2" id="KW-1185">Reference proteome</keyword>
<name>A0AAN7UEX9_9PEZI</name>
<proteinExistence type="predicted"/>
<sequence length="120" mass="13851">MYYEVYRNKNSSDGDFTVISDIYKRVMSEDKYLCANANKNIQAGVFVNGEMHPKMEQGPLFFQKLVRDLVTDHHKQEKKAGKKIWPAQQKLPGDAKVSEQDMDFCLSIDCASLKREGLDW</sequence>
<dbReference type="AlphaFoldDB" id="A0AAN7UEX9"/>
<comment type="caution">
    <text evidence="1">The sequence shown here is derived from an EMBL/GenBank/DDBJ whole genome shotgun (WGS) entry which is preliminary data.</text>
</comment>
<dbReference type="Proteomes" id="UP001305414">
    <property type="component" value="Unassembled WGS sequence"/>
</dbReference>
<reference evidence="1 2" key="1">
    <citation type="submission" date="2023-10" db="EMBL/GenBank/DDBJ databases">
        <title>Draft genome sequence of Xylaria bambusicola isolate GMP-LS, the root and basal stem rot pathogen of sugarcane in Indonesia.</title>
        <authorList>
            <person name="Selvaraj P."/>
            <person name="Muralishankar V."/>
            <person name="Muruganantham S."/>
            <person name="Sp S."/>
            <person name="Haryani S."/>
            <person name="Lau K.J.X."/>
            <person name="Naqvi N.I."/>
        </authorList>
    </citation>
    <scope>NUCLEOTIDE SEQUENCE [LARGE SCALE GENOMIC DNA]</scope>
    <source>
        <strain evidence="1">GMP-LS</strain>
    </source>
</reference>
<evidence type="ECO:0000313" key="2">
    <source>
        <dbReference type="Proteomes" id="UP001305414"/>
    </source>
</evidence>
<dbReference type="EMBL" id="JAWHQM010000003">
    <property type="protein sequence ID" value="KAK5626487.1"/>
    <property type="molecule type" value="Genomic_DNA"/>
</dbReference>
<evidence type="ECO:0000313" key="1">
    <source>
        <dbReference type="EMBL" id="KAK5626487.1"/>
    </source>
</evidence>
<accession>A0AAN7UEX9</accession>
<organism evidence="1 2">
    <name type="scientific">Xylaria bambusicola</name>
    <dbReference type="NCBI Taxonomy" id="326684"/>
    <lineage>
        <taxon>Eukaryota</taxon>
        <taxon>Fungi</taxon>
        <taxon>Dikarya</taxon>
        <taxon>Ascomycota</taxon>
        <taxon>Pezizomycotina</taxon>
        <taxon>Sordariomycetes</taxon>
        <taxon>Xylariomycetidae</taxon>
        <taxon>Xylariales</taxon>
        <taxon>Xylariaceae</taxon>
        <taxon>Xylaria</taxon>
    </lineage>
</organism>
<dbReference type="SUPFAM" id="SSF55961">
    <property type="entry name" value="Bet v1-like"/>
    <property type="match status" value="1"/>
</dbReference>
<protein>
    <submittedName>
        <fullName evidence="1">Uncharacterized protein</fullName>
    </submittedName>
</protein>